<sequence length="294" mass="33484">MKKSKVKRTLNINSVKHLSYHLGFPPSEILQVASGAENLYNFKEAPKKSGGVREISIPRKRLKRIQTSIHTLLAKIAMPDCAHGGIKGRSNLTNAQPHCNKRFLLNLDLKNFYPSISHYMVYALFHKTLKCSSEVSSILTKLTTVKGQVPQGGSMSTDIANLVLRELDKRIGKLSTLYGITYTRYVDDISLSGNFIPDIFIRKIKQIVLQTGFQLKTEKEALRGPSEPKYVTGLSVNRKKPNVPRLTRREVRKEAYLFNRFPEKNLEDFLFTKKYQQIKGKLAYIDYIKQNGGH</sequence>
<dbReference type="Pfam" id="PF00078">
    <property type="entry name" value="RVT_1"/>
    <property type="match status" value="1"/>
</dbReference>
<protein>
    <recommendedName>
        <fullName evidence="1">RNA-directed DNA polymerase</fullName>
        <ecNumber evidence="1">2.7.7.49</ecNumber>
    </recommendedName>
</protein>
<evidence type="ECO:0000256" key="4">
    <source>
        <dbReference type="ARBA" id="ARBA00022723"/>
    </source>
</evidence>
<keyword evidence="3 11" id="KW-0548">Nucleotidyltransferase</keyword>
<keyword evidence="7" id="KW-0051">Antiviral defense</keyword>
<dbReference type="InterPro" id="IPR043502">
    <property type="entry name" value="DNA/RNA_pol_sf"/>
</dbReference>
<dbReference type="EC" id="2.7.7.49" evidence="1"/>
<dbReference type="GO" id="GO:0003723">
    <property type="term" value="F:RNA binding"/>
    <property type="evidence" value="ECO:0007669"/>
    <property type="project" value="InterPro"/>
</dbReference>
<dbReference type="PROSITE" id="PS50878">
    <property type="entry name" value="RT_POL"/>
    <property type="match status" value="1"/>
</dbReference>
<reference evidence="11" key="1">
    <citation type="submission" date="2018-01" db="EMBL/GenBank/DDBJ databases">
        <authorList>
            <person name="Regsiter A."/>
            <person name="William W."/>
        </authorList>
    </citation>
    <scope>NUCLEOTIDE SEQUENCE</scope>
    <source>
        <strain evidence="11">TRIP AH-1</strain>
    </source>
</reference>
<dbReference type="InterPro" id="IPR000123">
    <property type="entry name" value="Reverse_transcriptase_msDNA"/>
</dbReference>
<dbReference type="InterPro" id="IPR000477">
    <property type="entry name" value="RT_dom"/>
</dbReference>
<dbReference type="PANTHER" id="PTHR34047">
    <property type="entry name" value="NUCLEAR INTRON MATURASE 1, MITOCHONDRIAL-RELATED"/>
    <property type="match status" value="1"/>
</dbReference>
<dbReference type="PRINTS" id="PR00866">
    <property type="entry name" value="RNADNAPOLMS"/>
</dbReference>
<evidence type="ECO:0000256" key="6">
    <source>
        <dbReference type="ARBA" id="ARBA00022918"/>
    </source>
</evidence>
<dbReference type="EMBL" id="OJIN01000136">
    <property type="protein sequence ID" value="SPD74275.1"/>
    <property type="molecule type" value="Genomic_DNA"/>
</dbReference>
<evidence type="ECO:0000256" key="7">
    <source>
        <dbReference type="ARBA" id="ARBA00023118"/>
    </source>
</evidence>
<evidence type="ECO:0000256" key="1">
    <source>
        <dbReference type="ARBA" id="ARBA00012493"/>
    </source>
</evidence>
<comment type="similarity">
    <text evidence="8">Belongs to the bacterial reverse transcriptase family.</text>
</comment>
<keyword evidence="6 11" id="KW-0695">RNA-directed DNA polymerase</keyword>
<evidence type="ECO:0000256" key="2">
    <source>
        <dbReference type="ARBA" id="ARBA00022679"/>
    </source>
</evidence>
<proteinExistence type="inferred from homology"/>
<evidence type="ECO:0000256" key="9">
    <source>
        <dbReference type="ARBA" id="ARBA00048173"/>
    </source>
</evidence>
<feature type="domain" description="Reverse transcriptase" evidence="10">
    <location>
        <begin position="26"/>
        <end position="236"/>
    </location>
</feature>
<organism evidence="11">
    <name type="scientific">uncultured Desulfobacterium sp</name>
    <dbReference type="NCBI Taxonomy" id="201089"/>
    <lineage>
        <taxon>Bacteria</taxon>
        <taxon>Pseudomonadati</taxon>
        <taxon>Thermodesulfobacteriota</taxon>
        <taxon>Desulfobacteria</taxon>
        <taxon>Desulfobacterales</taxon>
        <taxon>Desulfobacteriaceae</taxon>
        <taxon>Desulfobacterium</taxon>
        <taxon>environmental samples</taxon>
    </lineage>
</organism>
<dbReference type="SUPFAM" id="SSF56672">
    <property type="entry name" value="DNA/RNA polymerases"/>
    <property type="match status" value="1"/>
</dbReference>
<evidence type="ECO:0000256" key="8">
    <source>
        <dbReference type="ARBA" id="ARBA00034120"/>
    </source>
</evidence>
<evidence type="ECO:0000256" key="3">
    <source>
        <dbReference type="ARBA" id="ARBA00022695"/>
    </source>
</evidence>
<accession>A0A445MXS3</accession>
<dbReference type="GO" id="GO:0051607">
    <property type="term" value="P:defense response to virus"/>
    <property type="evidence" value="ECO:0007669"/>
    <property type="project" value="UniProtKB-KW"/>
</dbReference>
<dbReference type="InterPro" id="IPR051083">
    <property type="entry name" value="GrpII_Intron_Splice-Mob/Def"/>
</dbReference>
<name>A0A445MXS3_9BACT</name>
<dbReference type="GO" id="GO:0046872">
    <property type="term" value="F:metal ion binding"/>
    <property type="evidence" value="ECO:0007669"/>
    <property type="project" value="UniProtKB-KW"/>
</dbReference>
<dbReference type="PANTHER" id="PTHR34047:SF7">
    <property type="entry name" value="RNA-DIRECTED DNA POLYMERASE"/>
    <property type="match status" value="1"/>
</dbReference>
<comment type="catalytic activity">
    <reaction evidence="9">
        <text>DNA(n) + a 2'-deoxyribonucleoside 5'-triphosphate = DNA(n+1) + diphosphate</text>
        <dbReference type="Rhea" id="RHEA:22508"/>
        <dbReference type="Rhea" id="RHEA-COMP:17339"/>
        <dbReference type="Rhea" id="RHEA-COMP:17340"/>
        <dbReference type="ChEBI" id="CHEBI:33019"/>
        <dbReference type="ChEBI" id="CHEBI:61560"/>
        <dbReference type="ChEBI" id="CHEBI:173112"/>
        <dbReference type="EC" id="2.7.7.49"/>
    </reaction>
</comment>
<keyword evidence="5" id="KW-0460">Magnesium</keyword>
<dbReference type="CDD" id="cd03487">
    <property type="entry name" value="RT_Bac_retron_II"/>
    <property type="match status" value="1"/>
</dbReference>
<evidence type="ECO:0000313" key="11">
    <source>
        <dbReference type="EMBL" id="SPD74275.1"/>
    </source>
</evidence>
<gene>
    <name evidence="11" type="ORF">PITCH_A2200003</name>
</gene>
<keyword evidence="4" id="KW-0479">Metal-binding</keyword>
<dbReference type="AlphaFoldDB" id="A0A445MXS3"/>
<keyword evidence="2 11" id="KW-0808">Transferase</keyword>
<dbReference type="GO" id="GO:0003964">
    <property type="term" value="F:RNA-directed DNA polymerase activity"/>
    <property type="evidence" value="ECO:0007669"/>
    <property type="project" value="UniProtKB-KW"/>
</dbReference>
<evidence type="ECO:0000259" key="10">
    <source>
        <dbReference type="PROSITE" id="PS50878"/>
    </source>
</evidence>
<evidence type="ECO:0000256" key="5">
    <source>
        <dbReference type="ARBA" id="ARBA00022842"/>
    </source>
</evidence>